<keyword evidence="7" id="KW-1185">Reference proteome</keyword>
<reference evidence="6" key="1">
    <citation type="submission" date="2021-09" db="EMBL/GenBank/DDBJ databases">
        <authorList>
            <consortium name="AG Swart"/>
            <person name="Singh M."/>
            <person name="Singh A."/>
            <person name="Seah K."/>
            <person name="Emmerich C."/>
        </authorList>
    </citation>
    <scope>NUCLEOTIDE SEQUENCE</scope>
    <source>
        <strain evidence="6">ATCC30299</strain>
    </source>
</reference>
<evidence type="ECO:0000259" key="5">
    <source>
        <dbReference type="Pfam" id="PF01248"/>
    </source>
</evidence>
<dbReference type="PANTHER" id="PTHR11843">
    <property type="entry name" value="40S RIBOSOMAL PROTEIN S12"/>
    <property type="match status" value="1"/>
</dbReference>
<dbReference type="EMBL" id="CAJZBQ010000041">
    <property type="protein sequence ID" value="CAG9326814.1"/>
    <property type="molecule type" value="Genomic_DNA"/>
</dbReference>
<protein>
    <recommendedName>
        <fullName evidence="4">40S ribosomal protein S12</fullName>
    </recommendedName>
</protein>
<dbReference type="PROSITE" id="PS01189">
    <property type="entry name" value="RIBOSOMAL_S12E"/>
    <property type="match status" value="1"/>
</dbReference>
<dbReference type="SUPFAM" id="SSF55315">
    <property type="entry name" value="L30e-like"/>
    <property type="match status" value="1"/>
</dbReference>
<dbReference type="InterPro" id="IPR029064">
    <property type="entry name" value="Ribosomal_eL30-like_sf"/>
</dbReference>
<dbReference type="AlphaFoldDB" id="A0AAU9JIU6"/>
<evidence type="ECO:0000313" key="6">
    <source>
        <dbReference type="EMBL" id="CAG9326814.1"/>
    </source>
</evidence>
<keyword evidence="2 4" id="KW-0689">Ribosomal protein</keyword>
<organism evidence="6 7">
    <name type="scientific">Blepharisma stoltei</name>
    <dbReference type="NCBI Taxonomy" id="1481888"/>
    <lineage>
        <taxon>Eukaryota</taxon>
        <taxon>Sar</taxon>
        <taxon>Alveolata</taxon>
        <taxon>Ciliophora</taxon>
        <taxon>Postciliodesmatophora</taxon>
        <taxon>Heterotrichea</taxon>
        <taxon>Heterotrichida</taxon>
        <taxon>Blepharismidae</taxon>
        <taxon>Blepharisma</taxon>
    </lineage>
</organism>
<feature type="domain" description="Ribosomal protein eL8/eL30/eS12/Gadd45" evidence="5">
    <location>
        <begin position="22"/>
        <end position="116"/>
    </location>
</feature>
<evidence type="ECO:0000313" key="7">
    <source>
        <dbReference type="Proteomes" id="UP001162131"/>
    </source>
</evidence>
<dbReference type="Gene3D" id="3.30.1330.30">
    <property type="match status" value="1"/>
</dbReference>
<dbReference type="InterPro" id="IPR000530">
    <property type="entry name" value="Ribosomal_eS12"/>
</dbReference>
<evidence type="ECO:0000256" key="1">
    <source>
        <dbReference type="ARBA" id="ARBA00005824"/>
    </source>
</evidence>
<dbReference type="InterPro" id="IPR004038">
    <property type="entry name" value="Ribosomal_eL8/eL30/eS12/Gad45"/>
</dbReference>
<comment type="similarity">
    <text evidence="1 4">Belongs to the eukaryotic ribosomal protein eS12 family.</text>
</comment>
<comment type="caution">
    <text evidence="6">The sequence shown here is derived from an EMBL/GenBank/DDBJ whole genome shotgun (WGS) entry which is preliminary data.</text>
</comment>
<dbReference type="Pfam" id="PF01248">
    <property type="entry name" value="Ribosomal_L7Ae"/>
    <property type="match status" value="1"/>
</dbReference>
<sequence>MAEEAQVQIEETEAPAEMNIYDAIREVLKKASHRDGLLRGINEAARAIDRGDAKVCFLAENCDLKEYKGLIRALCTEKDVPLVMVSDRNTLGEWAGMCKVDTTGTARHIVKCSSVVVTDVDEETQAWKVLSNYIHSQHS</sequence>
<evidence type="ECO:0000256" key="3">
    <source>
        <dbReference type="ARBA" id="ARBA00023274"/>
    </source>
</evidence>
<dbReference type="PRINTS" id="PR00972">
    <property type="entry name" value="RIBSOMALS12E"/>
</dbReference>
<dbReference type="GO" id="GO:1990904">
    <property type="term" value="C:ribonucleoprotein complex"/>
    <property type="evidence" value="ECO:0007669"/>
    <property type="project" value="UniProtKB-KW"/>
</dbReference>
<accession>A0AAU9JIU6</accession>
<evidence type="ECO:0000256" key="2">
    <source>
        <dbReference type="ARBA" id="ARBA00022980"/>
    </source>
</evidence>
<proteinExistence type="inferred from homology"/>
<dbReference type="InterPro" id="IPR047860">
    <property type="entry name" value="Ribosomal_eS12_CS"/>
</dbReference>
<dbReference type="GO" id="GO:0005840">
    <property type="term" value="C:ribosome"/>
    <property type="evidence" value="ECO:0007669"/>
    <property type="project" value="UniProtKB-KW"/>
</dbReference>
<keyword evidence="3 4" id="KW-0687">Ribonucleoprotein</keyword>
<gene>
    <name evidence="6" type="ORF">BSTOLATCC_MIC42080</name>
</gene>
<dbReference type="Proteomes" id="UP001162131">
    <property type="component" value="Unassembled WGS sequence"/>
</dbReference>
<dbReference type="GO" id="GO:0003735">
    <property type="term" value="F:structural constituent of ribosome"/>
    <property type="evidence" value="ECO:0007669"/>
    <property type="project" value="InterPro"/>
</dbReference>
<dbReference type="GO" id="GO:0006412">
    <property type="term" value="P:translation"/>
    <property type="evidence" value="ECO:0007669"/>
    <property type="project" value="InterPro"/>
</dbReference>
<name>A0AAU9JIU6_9CILI</name>
<evidence type="ECO:0000256" key="4">
    <source>
        <dbReference type="RuleBase" id="RU000670"/>
    </source>
</evidence>